<dbReference type="EMBL" id="GBRH01244349">
    <property type="protein sequence ID" value="JAD53546.1"/>
    <property type="molecule type" value="Transcribed_RNA"/>
</dbReference>
<organism evidence="2">
    <name type="scientific">Arundo donax</name>
    <name type="common">Giant reed</name>
    <name type="synonym">Donax arundinaceus</name>
    <dbReference type="NCBI Taxonomy" id="35708"/>
    <lineage>
        <taxon>Eukaryota</taxon>
        <taxon>Viridiplantae</taxon>
        <taxon>Streptophyta</taxon>
        <taxon>Embryophyta</taxon>
        <taxon>Tracheophyta</taxon>
        <taxon>Spermatophyta</taxon>
        <taxon>Magnoliopsida</taxon>
        <taxon>Liliopsida</taxon>
        <taxon>Poales</taxon>
        <taxon>Poaceae</taxon>
        <taxon>PACMAD clade</taxon>
        <taxon>Arundinoideae</taxon>
        <taxon>Arundineae</taxon>
        <taxon>Arundo</taxon>
    </lineage>
</organism>
<dbReference type="AlphaFoldDB" id="A0A0A9AQY8"/>
<keyword evidence="1" id="KW-1133">Transmembrane helix</keyword>
<reference evidence="2" key="2">
    <citation type="journal article" date="2015" name="Data Brief">
        <title>Shoot transcriptome of the giant reed, Arundo donax.</title>
        <authorList>
            <person name="Barrero R.A."/>
            <person name="Guerrero F.D."/>
            <person name="Moolhuijzen P."/>
            <person name="Goolsby J.A."/>
            <person name="Tidwell J."/>
            <person name="Bellgard S.E."/>
            <person name="Bellgard M.I."/>
        </authorList>
    </citation>
    <scope>NUCLEOTIDE SEQUENCE</scope>
    <source>
        <tissue evidence="2">Shoot tissue taken approximately 20 cm above the soil surface</tissue>
    </source>
</reference>
<protein>
    <submittedName>
        <fullName evidence="2">Uncharacterized protein</fullName>
    </submittedName>
</protein>
<accession>A0A0A9AQY8</accession>
<keyword evidence="1" id="KW-0472">Membrane</keyword>
<proteinExistence type="predicted"/>
<reference evidence="2" key="1">
    <citation type="submission" date="2014-09" db="EMBL/GenBank/DDBJ databases">
        <authorList>
            <person name="Magalhaes I.L.F."/>
            <person name="Oliveira U."/>
            <person name="Santos F.R."/>
            <person name="Vidigal T.H.D.A."/>
            <person name="Brescovit A.D."/>
            <person name="Santos A.J."/>
        </authorList>
    </citation>
    <scope>NUCLEOTIDE SEQUENCE</scope>
    <source>
        <tissue evidence="2">Shoot tissue taken approximately 20 cm above the soil surface</tissue>
    </source>
</reference>
<sequence>MKMDVVVVSNTMKGWFLLLCEVFFLGIRVVIEISRSSMGLKNQMLFHA</sequence>
<evidence type="ECO:0000256" key="1">
    <source>
        <dbReference type="SAM" id="Phobius"/>
    </source>
</evidence>
<evidence type="ECO:0000313" key="2">
    <source>
        <dbReference type="EMBL" id="JAD53546.1"/>
    </source>
</evidence>
<feature type="transmembrane region" description="Helical" evidence="1">
    <location>
        <begin position="12"/>
        <end position="31"/>
    </location>
</feature>
<name>A0A0A9AQY8_ARUDO</name>
<keyword evidence="1" id="KW-0812">Transmembrane</keyword>